<reference evidence="2 3" key="1">
    <citation type="submission" date="2020-08" db="EMBL/GenBank/DDBJ databases">
        <title>The genome sequence of Novosphingobium flavum 4Y4.</title>
        <authorList>
            <person name="Liu Y."/>
        </authorList>
    </citation>
    <scope>NUCLEOTIDE SEQUENCE [LARGE SCALE GENOMIC DNA]</scope>
    <source>
        <strain evidence="2 3">4Y4</strain>
    </source>
</reference>
<feature type="transmembrane region" description="Helical" evidence="1">
    <location>
        <begin position="73"/>
        <end position="92"/>
    </location>
</feature>
<dbReference type="GO" id="GO:0016020">
    <property type="term" value="C:membrane"/>
    <property type="evidence" value="ECO:0007669"/>
    <property type="project" value="InterPro"/>
</dbReference>
<keyword evidence="1" id="KW-0812">Transmembrane</keyword>
<sequence length="97" mass="10788">MISEVLIPILALLANLVTYVVIIQFVLSMLVAFNVVNYHNQFVSALMTGLNAILDPILAPIRRHLPRTGGLDFSPIVLLFLIQVVMIILSYVGRHYG</sequence>
<gene>
    <name evidence="2" type="ORF">H7F49_17750</name>
</gene>
<feature type="transmembrane region" description="Helical" evidence="1">
    <location>
        <begin position="12"/>
        <end position="36"/>
    </location>
</feature>
<accession>A0A7X1FAQ3</accession>
<evidence type="ECO:0000313" key="2">
    <source>
        <dbReference type="EMBL" id="MBC2653528.1"/>
    </source>
</evidence>
<protein>
    <submittedName>
        <fullName evidence="2">YggT family protein</fullName>
    </submittedName>
</protein>
<dbReference type="RefSeq" id="WP_185684903.1">
    <property type="nucleotide sequence ID" value="NZ_JACLAU010000053.1"/>
</dbReference>
<organism evidence="2 3">
    <name type="scientific">Novosphingobium aerophilum</name>
    <dbReference type="NCBI Taxonomy" id="2839843"/>
    <lineage>
        <taxon>Bacteria</taxon>
        <taxon>Pseudomonadati</taxon>
        <taxon>Pseudomonadota</taxon>
        <taxon>Alphaproteobacteria</taxon>
        <taxon>Sphingomonadales</taxon>
        <taxon>Sphingomonadaceae</taxon>
        <taxon>Novosphingobium</taxon>
    </lineage>
</organism>
<dbReference type="InterPro" id="IPR003425">
    <property type="entry name" value="CCB3/YggT"/>
</dbReference>
<name>A0A7X1FAQ3_9SPHN</name>
<evidence type="ECO:0000313" key="3">
    <source>
        <dbReference type="Proteomes" id="UP000520156"/>
    </source>
</evidence>
<feature type="transmembrane region" description="Helical" evidence="1">
    <location>
        <begin position="42"/>
        <end position="61"/>
    </location>
</feature>
<dbReference type="AlphaFoldDB" id="A0A7X1FAQ3"/>
<keyword evidence="1" id="KW-0472">Membrane</keyword>
<dbReference type="EMBL" id="JACLAU010000053">
    <property type="protein sequence ID" value="MBC2653528.1"/>
    <property type="molecule type" value="Genomic_DNA"/>
</dbReference>
<dbReference type="Pfam" id="PF02325">
    <property type="entry name" value="CCB3_YggT"/>
    <property type="match status" value="1"/>
</dbReference>
<proteinExistence type="predicted"/>
<comment type="caution">
    <text evidence="2">The sequence shown here is derived from an EMBL/GenBank/DDBJ whole genome shotgun (WGS) entry which is preliminary data.</text>
</comment>
<dbReference type="Proteomes" id="UP000520156">
    <property type="component" value="Unassembled WGS sequence"/>
</dbReference>
<evidence type="ECO:0000256" key="1">
    <source>
        <dbReference type="SAM" id="Phobius"/>
    </source>
</evidence>
<keyword evidence="1" id="KW-1133">Transmembrane helix</keyword>
<keyword evidence="3" id="KW-1185">Reference proteome</keyword>